<feature type="compositionally biased region" description="Acidic residues" evidence="1">
    <location>
        <begin position="354"/>
        <end position="368"/>
    </location>
</feature>
<evidence type="ECO:0000256" key="1">
    <source>
        <dbReference type="SAM" id="MobiDB-lite"/>
    </source>
</evidence>
<proteinExistence type="predicted"/>
<feature type="region of interest" description="Disordered" evidence="1">
    <location>
        <begin position="345"/>
        <end position="406"/>
    </location>
</feature>
<dbReference type="AlphaFoldDB" id="A0A6A6U2N8"/>
<keyword evidence="2" id="KW-1133">Transmembrane helix</keyword>
<name>A0A6A6U2N8_9PEZI</name>
<feature type="compositionally biased region" description="Polar residues" evidence="1">
    <location>
        <begin position="386"/>
        <end position="396"/>
    </location>
</feature>
<keyword evidence="2" id="KW-0472">Membrane</keyword>
<feature type="transmembrane region" description="Helical" evidence="2">
    <location>
        <begin position="312"/>
        <end position="337"/>
    </location>
</feature>
<reference evidence="3" key="1">
    <citation type="journal article" date="2020" name="Stud. Mycol.">
        <title>101 Dothideomycetes genomes: a test case for predicting lifestyles and emergence of pathogens.</title>
        <authorList>
            <person name="Haridas S."/>
            <person name="Albert R."/>
            <person name="Binder M."/>
            <person name="Bloem J."/>
            <person name="Labutti K."/>
            <person name="Salamov A."/>
            <person name="Andreopoulos B."/>
            <person name="Baker S."/>
            <person name="Barry K."/>
            <person name="Bills G."/>
            <person name="Bluhm B."/>
            <person name="Cannon C."/>
            <person name="Castanera R."/>
            <person name="Culley D."/>
            <person name="Daum C."/>
            <person name="Ezra D."/>
            <person name="Gonzalez J."/>
            <person name="Henrissat B."/>
            <person name="Kuo A."/>
            <person name="Liang C."/>
            <person name="Lipzen A."/>
            <person name="Lutzoni F."/>
            <person name="Magnuson J."/>
            <person name="Mondo S."/>
            <person name="Nolan M."/>
            <person name="Ohm R."/>
            <person name="Pangilinan J."/>
            <person name="Park H.-J."/>
            <person name="Ramirez L."/>
            <person name="Alfaro M."/>
            <person name="Sun H."/>
            <person name="Tritt A."/>
            <person name="Yoshinaga Y."/>
            <person name="Zwiers L.-H."/>
            <person name="Turgeon B."/>
            <person name="Goodwin S."/>
            <person name="Spatafora J."/>
            <person name="Crous P."/>
            <person name="Grigoriev I."/>
        </authorList>
    </citation>
    <scope>NUCLEOTIDE SEQUENCE</scope>
    <source>
        <strain evidence="3">CBS 115976</strain>
    </source>
</reference>
<keyword evidence="2" id="KW-0812">Transmembrane</keyword>
<dbReference type="Proteomes" id="UP000799302">
    <property type="component" value="Unassembled WGS sequence"/>
</dbReference>
<dbReference type="OrthoDB" id="5398191at2759"/>
<sequence length="406" mass="44606">MVLEFLQRKKETAKAEKGVKSPVLTSEDEQFLERLVGEAQLPPSEVVLFEGNKSTNAQERLMDGADKVPLPTSPDANTATAANPLDEAAKSPADVKDAKDPKKDKSRRQSYLSMIQKRVPFVPFGKDSSRKQAGTDLQTVANAVKSGDSLAPGVTPEQAEQEKQDMNNLLDQLNLSAVNNRAFSFSKESQRLFDEFTQILKDIINGVPTAYDDLEKFLTRSDKQVKDMYGNLPPFLQNLVKTLPAKFTGTIAPGLLAAAAEKPGFDAQNASASSSSKPRFSKRNIPALKNLVKTDTIAAILKSILNFLKLRFPALISGTNVLLSLAVFILLFVLWYCHKRGKETRLGKEKVPGEESDVSASDMEESLVVEDVSERNPEVERLEAALNQQTPSQSQVPLPAPKEEHK</sequence>
<feature type="compositionally biased region" description="Basic and acidic residues" evidence="1">
    <location>
        <begin position="87"/>
        <end position="103"/>
    </location>
</feature>
<feature type="compositionally biased region" description="Basic and acidic residues" evidence="1">
    <location>
        <begin position="372"/>
        <end position="383"/>
    </location>
</feature>
<feature type="region of interest" description="Disordered" evidence="1">
    <location>
        <begin position="49"/>
        <end position="110"/>
    </location>
</feature>
<keyword evidence="4" id="KW-1185">Reference proteome</keyword>
<evidence type="ECO:0000313" key="4">
    <source>
        <dbReference type="Proteomes" id="UP000799302"/>
    </source>
</evidence>
<protein>
    <submittedName>
        <fullName evidence="3">Uncharacterized protein</fullName>
    </submittedName>
</protein>
<organism evidence="3 4">
    <name type="scientific">Microthyrium microscopicum</name>
    <dbReference type="NCBI Taxonomy" id="703497"/>
    <lineage>
        <taxon>Eukaryota</taxon>
        <taxon>Fungi</taxon>
        <taxon>Dikarya</taxon>
        <taxon>Ascomycota</taxon>
        <taxon>Pezizomycotina</taxon>
        <taxon>Dothideomycetes</taxon>
        <taxon>Dothideomycetes incertae sedis</taxon>
        <taxon>Microthyriales</taxon>
        <taxon>Microthyriaceae</taxon>
        <taxon>Microthyrium</taxon>
    </lineage>
</organism>
<dbReference type="EMBL" id="MU004240">
    <property type="protein sequence ID" value="KAF2665398.1"/>
    <property type="molecule type" value="Genomic_DNA"/>
</dbReference>
<evidence type="ECO:0000256" key="2">
    <source>
        <dbReference type="SAM" id="Phobius"/>
    </source>
</evidence>
<accession>A0A6A6U2N8</accession>
<evidence type="ECO:0000313" key="3">
    <source>
        <dbReference type="EMBL" id="KAF2665398.1"/>
    </source>
</evidence>
<gene>
    <name evidence="3" type="ORF">BT63DRAFT_416962</name>
</gene>